<evidence type="ECO:0000313" key="3">
    <source>
        <dbReference type="Proteomes" id="UP000321224"/>
    </source>
</evidence>
<gene>
    <name evidence="2" type="ORF">MVI01_66320</name>
</gene>
<feature type="region of interest" description="Disordered" evidence="1">
    <location>
        <begin position="1"/>
        <end position="36"/>
    </location>
</feature>
<accession>A0A511HMM7</accession>
<evidence type="ECO:0000256" key="1">
    <source>
        <dbReference type="SAM" id="MobiDB-lite"/>
    </source>
</evidence>
<proteinExistence type="predicted"/>
<sequence>MSGATQHTLVDDSSRLEAHGPWGGKSVESARPRNPHEEWTLPASKAVLCAALAVCALLGTFPAQARFGKRDTASSSSSSRSTSRQASSSQESRGARAHPASAIGQPHEGSHGNRRTHPASAVGRERTPRGDDAPRRRAMRVRRPPPAAIVAGAVIGATHPGFAAARPAQRVVREPEDTVPLLVRMGVQGDLLGDAGAMGLFMAMDGRHLGLDARITGMSLPAMDGSDATDRITLLSAHASAALWAGERGRLRLEGGVASAHAPDILFVGPSFAASVEACIGSSPVDLEARIQAVPFPHRQVDAQAGLAVHVGSLHLRGGWRALYLNDAGHTTGEKQIERLTGPYLGLGLTF</sequence>
<dbReference type="EMBL" id="BJVY01000055">
    <property type="protein sequence ID" value="GEL74848.1"/>
    <property type="molecule type" value="Genomic_DNA"/>
</dbReference>
<organism evidence="2 3">
    <name type="scientific">Myxococcus virescens</name>
    <dbReference type="NCBI Taxonomy" id="83456"/>
    <lineage>
        <taxon>Bacteria</taxon>
        <taxon>Pseudomonadati</taxon>
        <taxon>Myxococcota</taxon>
        <taxon>Myxococcia</taxon>
        <taxon>Myxococcales</taxon>
        <taxon>Cystobacterineae</taxon>
        <taxon>Myxococcaceae</taxon>
        <taxon>Myxococcus</taxon>
    </lineage>
</organism>
<feature type="compositionally biased region" description="Low complexity" evidence="1">
    <location>
        <begin position="73"/>
        <end position="92"/>
    </location>
</feature>
<comment type="caution">
    <text evidence="2">The sequence shown here is derived from an EMBL/GenBank/DDBJ whole genome shotgun (WGS) entry which is preliminary data.</text>
</comment>
<dbReference type="AlphaFoldDB" id="A0A511HMM7"/>
<protein>
    <submittedName>
        <fullName evidence="2">Uncharacterized protein</fullName>
    </submittedName>
</protein>
<feature type="compositionally biased region" description="Basic and acidic residues" evidence="1">
    <location>
        <begin position="9"/>
        <end position="18"/>
    </location>
</feature>
<feature type="region of interest" description="Disordered" evidence="1">
    <location>
        <begin position="67"/>
        <end position="139"/>
    </location>
</feature>
<name>A0A511HMM7_9BACT</name>
<reference evidence="2 3" key="1">
    <citation type="submission" date="2019-07" db="EMBL/GenBank/DDBJ databases">
        <title>Whole genome shotgun sequence of Myxococcus virescens NBRC 100334.</title>
        <authorList>
            <person name="Hosoyama A."/>
            <person name="Uohara A."/>
            <person name="Ohji S."/>
            <person name="Ichikawa N."/>
        </authorList>
    </citation>
    <scope>NUCLEOTIDE SEQUENCE [LARGE SCALE GENOMIC DNA]</scope>
    <source>
        <strain evidence="2 3">NBRC 100334</strain>
    </source>
</reference>
<dbReference type="Proteomes" id="UP000321224">
    <property type="component" value="Unassembled WGS sequence"/>
</dbReference>
<feature type="compositionally biased region" description="Basic and acidic residues" evidence="1">
    <location>
        <begin position="123"/>
        <end position="135"/>
    </location>
</feature>
<evidence type="ECO:0000313" key="2">
    <source>
        <dbReference type="EMBL" id="GEL74848.1"/>
    </source>
</evidence>